<evidence type="ECO:0000313" key="4">
    <source>
        <dbReference type="EMBL" id="SCB13741.1"/>
    </source>
</evidence>
<dbReference type="SMART" id="SM00363">
    <property type="entry name" value="S4"/>
    <property type="match status" value="1"/>
</dbReference>
<dbReference type="AlphaFoldDB" id="A0A1C3UE48"/>
<dbReference type="InterPro" id="IPR002942">
    <property type="entry name" value="S4_RNA-bd"/>
</dbReference>
<dbReference type="GO" id="GO:0003723">
    <property type="term" value="F:RNA binding"/>
    <property type="evidence" value="ECO:0007669"/>
    <property type="project" value="UniProtKB-KW"/>
</dbReference>
<accession>A0A1C3UE48</accession>
<dbReference type="InterPro" id="IPR036986">
    <property type="entry name" value="S4_RNA-bd_sf"/>
</dbReference>
<feature type="region of interest" description="Disordered" evidence="2">
    <location>
        <begin position="110"/>
        <end position="134"/>
    </location>
</feature>
<evidence type="ECO:0000313" key="5">
    <source>
        <dbReference type="Proteomes" id="UP000199205"/>
    </source>
</evidence>
<keyword evidence="1" id="KW-0694">RNA-binding</keyword>
<evidence type="ECO:0000256" key="1">
    <source>
        <dbReference type="PROSITE-ProRule" id="PRU00182"/>
    </source>
</evidence>
<evidence type="ECO:0000256" key="2">
    <source>
        <dbReference type="SAM" id="MobiDB-lite"/>
    </source>
</evidence>
<dbReference type="RefSeq" id="WP_037195864.1">
    <property type="nucleotide sequence ID" value="NZ_FMAF01000002.1"/>
</dbReference>
<dbReference type="EMBL" id="FMAF01000002">
    <property type="protein sequence ID" value="SCB13741.1"/>
    <property type="molecule type" value="Genomic_DNA"/>
</dbReference>
<evidence type="ECO:0000259" key="3">
    <source>
        <dbReference type="SMART" id="SM00363"/>
    </source>
</evidence>
<proteinExistence type="predicted"/>
<gene>
    <name evidence="4" type="ORF">GA0061101_102204</name>
</gene>
<feature type="compositionally biased region" description="Basic and acidic residues" evidence="2">
    <location>
        <begin position="124"/>
        <end position="134"/>
    </location>
</feature>
<name>A0A1C3UE48_9HYPH</name>
<protein>
    <submittedName>
        <fullName evidence="4">Ribosome-associated heat shock protein Hsp15</fullName>
    </submittedName>
</protein>
<dbReference type="SUPFAM" id="SSF55174">
    <property type="entry name" value="Alpha-L RNA-binding motif"/>
    <property type="match status" value="1"/>
</dbReference>
<dbReference type="OrthoDB" id="9797176at2"/>
<dbReference type="Proteomes" id="UP000199205">
    <property type="component" value="Unassembled WGS sequence"/>
</dbReference>
<reference evidence="4 5" key="1">
    <citation type="submission" date="2016-08" db="EMBL/GenBank/DDBJ databases">
        <authorList>
            <person name="Seilhamer J.J."/>
        </authorList>
    </citation>
    <scope>NUCLEOTIDE SEQUENCE [LARGE SCALE GENOMIC DNA]</scope>
    <source>
        <strain evidence="4 5">P1-7</strain>
    </source>
</reference>
<dbReference type="PROSITE" id="PS50889">
    <property type="entry name" value="S4"/>
    <property type="match status" value="1"/>
</dbReference>
<feature type="domain" description="RNA-binding S4" evidence="3">
    <location>
        <begin position="13"/>
        <end position="78"/>
    </location>
</feature>
<dbReference type="CDD" id="cd00165">
    <property type="entry name" value="S4"/>
    <property type="match status" value="1"/>
</dbReference>
<organism evidence="4 5">
    <name type="scientific">Rhizobium lusitanum</name>
    <dbReference type="NCBI Taxonomy" id="293958"/>
    <lineage>
        <taxon>Bacteria</taxon>
        <taxon>Pseudomonadati</taxon>
        <taxon>Pseudomonadota</taxon>
        <taxon>Alphaproteobacteria</taxon>
        <taxon>Hyphomicrobiales</taxon>
        <taxon>Rhizobiaceae</taxon>
        <taxon>Rhizobium/Agrobacterium group</taxon>
        <taxon>Rhizobium</taxon>
    </lineage>
</organism>
<dbReference type="Pfam" id="PF01479">
    <property type="entry name" value="S4"/>
    <property type="match status" value="1"/>
</dbReference>
<keyword evidence="4" id="KW-0346">Stress response</keyword>
<dbReference type="Gene3D" id="3.10.290.10">
    <property type="entry name" value="RNA-binding S4 domain"/>
    <property type="match status" value="1"/>
</dbReference>
<sequence>MKDEGQTFSGSRQRIDKWLFFARMVKSRSLAQVYVQNGSVRVNGERVVQPSYGIKAGDRIELSLERRDLVLVVRAPGERRGPFEEAKLLYEDLTPPPDETKRLTAFEQALRAPGSGRPTKRDRRAIDRLTKDGD</sequence>